<accession>A0A6B0GJM4</accession>
<dbReference type="CDD" id="cd01277">
    <property type="entry name" value="HINT_subgroup"/>
    <property type="match status" value="1"/>
</dbReference>
<dbReference type="PANTHER" id="PTHR46648">
    <property type="entry name" value="HIT FAMILY PROTEIN 1"/>
    <property type="match status" value="1"/>
</dbReference>
<dbReference type="EMBL" id="WSZK01000013">
    <property type="protein sequence ID" value="MWG34037.1"/>
    <property type="molecule type" value="Genomic_DNA"/>
</dbReference>
<comment type="caution">
    <text evidence="6">The sequence shown here is derived from an EMBL/GenBank/DDBJ whole genome shotgun (WGS) entry which is preliminary data.</text>
</comment>
<proteinExistence type="predicted"/>
<dbReference type="InterPro" id="IPR039384">
    <property type="entry name" value="HINT"/>
</dbReference>
<feature type="active site" description="Tele-AMP-histidine intermediate" evidence="1">
    <location>
        <position position="100"/>
    </location>
</feature>
<dbReference type="GO" id="GO:0009117">
    <property type="term" value="P:nucleotide metabolic process"/>
    <property type="evidence" value="ECO:0007669"/>
    <property type="project" value="TreeGrafter"/>
</dbReference>
<feature type="region of interest" description="Disordered" evidence="4">
    <location>
        <begin position="113"/>
        <end position="141"/>
    </location>
</feature>
<dbReference type="OrthoDB" id="26806at2157"/>
<name>A0A6B0GJM4_9EURY</name>
<evidence type="ECO:0000256" key="1">
    <source>
        <dbReference type="PIRSR" id="PIRSR601310-1"/>
    </source>
</evidence>
<dbReference type="SUPFAM" id="SSF54197">
    <property type="entry name" value="HIT-like"/>
    <property type="match status" value="1"/>
</dbReference>
<dbReference type="AlphaFoldDB" id="A0A6B0GJM4"/>
<keyword evidence="7" id="KW-1185">Reference proteome</keyword>
<sequence>MTNCEFCQIVAGEAPASIVYEDDVSLAILTLRPMSRGHTLVIPKEHAASPADLDAETGGHLFKIATEIAGLLKQSEVGCDGVNYWLADGPTAGQEVYHVHLHVIPRVEGDSIQLDGDRLDPSRSEMDETAKEIRRVSEGTT</sequence>
<organism evidence="6 7">
    <name type="scientific">Halomarina oriensis</name>
    <dbReference type="NCBI Taxonomy" id="671145"/>
    <lineage>
        <taxon>Archaea</taxon>
        <taxon>Methanobacteriati</taxon>
        <taxon>Methanobacteriota</taxon>
        <taxon>Stenosarchaea group</taxon>
        <taxon>Halobacteria</taxon>
        <taxon>Halobacteriales</taxon>
        <taxon>Natronomonadaceae</taxon>
        <taxon>Halomarina</taxon>
    </lineage>
</organism>
<evidence type="ECO:0000259" key="5">
    <source>
        <dbReference type="PROSITE" id="PS51084"/>
    </source>
</evidence>
<evidence type="ECO:0000313" key="6">
    <source>
        <dbReference type="EMBL" id="MWG34037.1"/>
    </source>
</evidence>
<dbReference type="Gene3D" id="3.30.428.10">
    <property type="entry name" value="HIT-like"/>
    <property type="match status" value="1"/>
</dbReference>
<evidence type="ECO:0000313" key="7">
    <source>
        <dbReference type="Proteomes" id="UP000451471"/>
    </source>
</evidence>
<protein>
    <submittedName>
        <fullName evidence="6">HIT domain-containing protein</fullName>
    </submittedName>
</protein>
<feature type="short sequence motif" description="Histidine triad motif" evidence="2 3">
    <location>
        <begin position="98"/>
        <end position="102"/>
    </location>
</feature>
<dbReference type="PRINTS" id="PR00332">
    <property type="entry name" value="HISTRIAD"/>
</dbReference>
<dbReference type="PROSITE" id="PS51084">
    <property type="entry name" value="HIT_2"/>
    <property type="match status" value="1"/>
</dbReference>
<evidence type="ECO:0000256" key="2">
    <source>
        <dbReference type="PIRSR" id="PIRSR601310-3"/>
    </source>
</evidence>
<dbReference type="Pfam" id="PF01230">
    <property type="entry name" value="HIT"/>
    <property type="match status" value="1"/>
</dbReference>
<dbReference type="RefSeq" id="WP_158203758.1">
    <property type="nucleotide sequence ID" value="NZ_WSZK01000013.1"/>
</dbReference>
<dbReference type="PANTHER" id="PTHR46648:SF1">
    <property type="entry name" value="ADENOSINE 5'-MONOPHOSPHORAMIDASE HNT1"/>
    <property type="match status" value="1"/>
</dbReference>
<dbReference type="InterPro" id="IPR036265">
    <property type="entry name" value="HIT-like_sf"/>
</dbReference>
<dbReference type="InterPro" id="IPR019808">
    <property type="entry name" value="Histidine_triad_CS"/>
</dbReference>
<reference evidence="6 7" key="1">
    <citation type="submission" date="2019-12" db="EMBL/GenBank/DDBJ databases">
        <title>Halocatena pleomorpha gen. nov. sp. nov., an extremely halophilic archaeon of family Halobacteriaceae isolated from saltpan soil.</title>
        <authorList>
            <person name="Pal Y."/>
            <person name="Verma A."/>
            <person name="Krishnamurthi S."/>
            <person name="Kumar P."/>
        </authorList>
    </citation>
    <scope>NUCLEOTIDE SEQUENCE [LARGE SCALE GENOMIC DNA]</scope>
    <source>
        <strain evidence="6 7">JCM 16495</strain>
    </source>
</reference>
<feature type="domain" description="HIT" evidence="5">
    <location>
        <begin position="5"/>
        <end position="113"/>
    </location>
</feature>
<dbReference type="Proteomes" id="UP000451471">
    <property type="component" value="Unassembled WGS sequence"/>
</dbReference>
<gene>
    <name evidence="6" type="ORF">GQS65_05955</name>
</gene>
<dbReference type="InterPro" id="IPR001310">
    <property type="entry name" value="Histidine_triad_HIT"/>
</dbReference>
<evidence type="ECO:0000256" key="3">
    <source>
        <dbReference type="PROSITE-ProRule" id="PRU00464"/>
    </source>
</evidence>
<dbReference type="InterPro" id="IPR011146">
    <property type="entry name" value="HIT-like"/>
</dbReference>
<evidence type="ECO:0000256" key="4">
    <source>
        <dbReference type="SAM" id="MobiDB-lite"/>
    </source>
</evidence>
<dbReference type="PROSITE" id="PS00892">
    <property type="entry name" value="HIT_1"/>
    <property type="match status" value="1"/>
</dbReference>
<dbReference type="GO" id="GO:0003824">
    <property type="term" value="F:catalytic activity"/>
    <property type="evidence" value="ECO:0007669"/>
    <property type="project" value="InterPro"/>
</dbReference>